<evidence type="ECO:0000256" key="2">
    <source>
        <dbReference type="ARBA" id="ARBA00022692"/>
    </source>
</evidence>
<dbReference type="GO" id="GO:0140042">
    <property type="term" value="P:lipid droplet formation"/>
    <property type="evidence" value="ECO:0007669"/>
    <property type="project" value="UniProtKB-ARBA"/>
</dbReference>
<evidence type="ECO:0000256" key="3">
    <source>
        <dbReference type="ARBA" id="ARBA00022824"/>
    </source>
</evidence>
<evidence type="ECO:0000256" key="5">
    <source>
        <dbReference type="ARBA" id="ARBA00023098"/>
    </source>
</evidence>
<dbReference type="EMBL" id="MU001631">
    <property type="protein sequence ID" value="KAF2487587.1"/>
    <property type="molecule type" value="Genomic_DNA"/>
</dbReference>
<feature type="transmembrane region" description="Helical" evidence="8">
    <location>
        <begin position="36"/>
        <end position="63"/>
    </location>
</feature>
<dbReference type="GO" id="GO:0006629">
    <property type="term" value="P:lipid metabolic process"/>
    <property type="evidence" value="ECO:0007669"/>
    <property type="project" value="UniProtKB-KW"/>
</dbReference>
<dbReference type="RefSeq" id="XP_033594156.1">
    <property type="nucleotide sequence ID" value="XM_033736390.1"/>
</dbReference>
<accession>A0A6A6Q882</accession>
<proteinExistence type="predicted"/>
<feature type="compositionally biased region" description="Acidic residues" evidence="7">
    <location>
        <begin position="363"/>
        <end position="375"/>
    </location>
</feature>
<dbReference type="AlphaFoldDB" id="A0A6A6Q882"/>
<dbReference type="Pfam" id="PF06775">
    <property type="entry name" value="Seipin"/>
    <property type="match status" value="1"/>
</dbReference>
<gene>
    <name evidence="9" type="ORF">BDY17DRAFT_320118</name>
</gene>
<evidence type="ECO:0000313" key="9">
    <source>
        <dbReference type="EMBL" id="KAF2487587.1"/>
    </source>
</evidence>
<protein>
    <submittedName>
        <fullName evidence="9">Putative adipose-regulatory protein-domain-containing protein</fullName>
    </submittedName>
</protein>
<dbReference type="PANTHER" id="PTHR21212">
    <property type="entry name" value="BERNARDINELLI-SEIP CONGENITAL LIPODYSTROPHY 2 HOMOLOG BSCL2 PROTEIN"/>
    <property type="match status" value="1"/>
</dbReference>
<evidence type="ECO:0000256" key="6">
    <source>
        <dbReference type="ARBA" id="ARBA00023136"/>
    </source>
</evidence>
<keyword evidence="5" id="KW-0443">Lipid metabolism</keyword>
<keyword evidence="10" id="KW-1185">Reference proteome</keyword>
<name>A0A6A6Q882_9PEZI</name>
<dbReference type="InterPro" id="IPR009617">
    <property type="entry name" value="Seipin"/>
</dbReference>
<dbReference type="GeneID" id="54477392"/>
<reference evidence="9" key="1">
    <citation type="journal article" date="2020" name="Stud. Mycol.">
        <title>101 Dothideomycetes genomes: a test case for predicting lifestyles and emergence of pathogens.</title>
        <authorList>
            <person name="Haridas S."/>
            <person name="Albert R."/>
            <person name="Binder M."/>
            <person name="Bloem J."/>
            <person name="Labutti K."/>
            <person name="Salamov A."/>
            <person name="Andreopoulos B."/>
            <person name="Baker S."/>
            <person name="Barry K."/>
            <person name="Bills G."/>
            <person name="Bluhm B."/>
            <person name="Cannon C."/>
            <person name="Castanera R."/>
            <person name="Culley D."/>
            <person name="Daum C."/>
            <person name="Ezra D."/>
            <person name="Gonzalez J."/>
            <person name="Henrissat B."/>
            <person name="Kuo A."/>
            <person name="Liang C."/>
            <person name="Lipzen A."/>
            <person name="Lutzoni F."/>
            <person name="Magnuson J."/>
            <person name="Mondo S."/>
            <person name="Nolan M."/>
            <person name="Ohm R."/>
            <person name="Pangilinan J."/>
            <person name="Park H.-J."/>
            <person name="Ramirez L."/>
            <person name="Alfaro M."/>
            <person name="Sun H."/>
            <person name="Tritt A."/>
            <person name="Yoshinaga Y."/>
            <person name="Zwiers L.-H."/>
            <person name="Turgeon B."/>
            <person name="Goodwin S."/>
            <person name="Spatafora J."/>
            <person name="Crous P."/>
            <person name="Grigoriev I."/>
        </authorList>
    </citation>
    <scope>NUCLEOTIDE SEQUENCE</scope>
    <source>
        <strain evidence="9">CBS 113389</strain>
    </source>
</reference>
<keyword evidence="3" id="KW-0256">Endoplasmic reticulum</keyword>
<evidence type="ECO:0000313" key="10">
    <source>
        <dbReference type="Proteomes" id="UP000799767"/>
    </source>
</evidence>
<organism evidence="9 10">
    <name type="scientific">Neohortaea acidophila</name>
    <dbReference type="NCBI Taxonomy" id="245834"/>
    <lineage>
        <taxon>Eukaryota</taxon>
        <taxon>Fungi</taxon>
        <taxon>Dikarya</taxon>
        <taxon>Ascomycota</taxon>
        <taxon>Pezizomycotina</taxon>
        <taxon>Dothideomycetes</taxon>
        <taxon>Dothideomycetidae</taxon>
        <taxon>Mycosphaerellales</taxon>
        <taxon>Teratosphaeriaceae</taxon>
        <taxon>Neohortaea</taxon>
    </lineage>
</organism>
<feature type="transmembrane region" description="Helical" evidence="8">
    <location>
        <begin position="256"/>
        <end position="286"/>
    </location>
</feature>
<dbReference type="GO" id="GO:0005789">
    <property type="term" value="C:endoplasmic reticulum membrane"/>
    <property type="evidence" value="ECO:0007669"/>
    <property type="project" value="UniProtKB-SubCell"/>
</dbReference>
<comment type="subcellular location">
    <subcellularLocation>
        <location evidence="1">Endoplasmic reticulum membrane</location>
        <topology evidence="1">Multi-pass membrane protein</topology>
    </subcellularLocation>
</comment>
<evidence type="ECO:0000256" key="1">
    <source>
        <dbReference type="ARBA" id="ARBA00004477"/>
    </source>
</evidence>
<evidence type="ECO:0000256" key="4">
    <source>
        <dbReference type="ARBA" id="ARBA00022989"/>
    </source>
</evidence>
<keyword evidence="6 8" id="KW-0472">Membrane</keyword>
<dbReference type="Proteomes" id="UP000799767">
    <property type="component" value="Unassembled WGS sequence"/>
</dbReference>
<dbReference type="CDD" id="cd23995">
    <property type="entry name" value="Seipin_BSCL2_like"/>
    <property type="match status" value="1"/>
</dbReference>
<dbReference type="PANTHER" id="PTHR21212:SF0">
    <property type="entry name" value="SEIPIN"/>
    <property type="match status" value="1"/>
</dbReference>
<sequence>MAKADTTDEQIGLVGHVKNTLLKPFDYILSQTAIRAYLTTFLFLLTSLLLLAAAVTAYVLFYYTYIPRIGFERTIHLQFDDVYRPDDSRFVANPYGSVSLVGDLVSAQRYDVSIELLLPRTRENRDAGNFMLDAILYAPGSVIDPLKDTLVPGQAEADNRIARSRRPAILAYRSPIVDQLYKMTELHWYLLGWRKEAESLTVGIFEGVEFDRGWRNVPSTMTLAVQSTTRLQIYSAKAVFKARFRGLRWMMYNHRIISAIVFTLAFWVTEMVFTGIAWAAVSYYLAPPQQTKAEEMHEVAVGVKKESDLEDGEPVLSDTERRFPTSSKQPPLRYESPRIKQEDEEDETVILPLPENVGKATEADDEDDEDEDADVFVDSGIGTSMESSAGRRDSVRRRRGRADSGGGVK</sequence>
<dbReference type="OrthoDB" id="3990054at2759"/>
<evidence type="ECO:0000256" key="8">
    <source>
        <dbReference type="SAM" id="Phobius"/>
    </source>
</evidence>
<feature type="region of interest" description="Disordered" evidence="7">
    <location>
        <begin position="304"/>
        <end position="409"/>
    </location>
</feature>
<keyword evidence="2 8" id="KW-0812">Transmembrane</keyword>
<evidence type="ECO:0000256" key="7">
    <source>
        <dbReference type="SAM" id="MobiDB-lite"/>
    </source>
</evidence>
<keyword evidence="4 8" id="KW-1133">Transmembrane helix</keyword>